<name>A0ABP6XL27_9FLAO</name>
<proteinExistence type="predicted"/>
<reference evidence="3" key="1">
    <citation type="journal article" date="2019" name="Int. J. Syst. Evol. Microbiol.">
        <title>The Global Catalogue of Microorganisms (GCM) 10K type strain sequencing project: providing services to taxonomists for standard genome sequencing and annotation.</title>
        <authorList>
            <consortium name="The Broad Institute Genomics Platform"/>
            <consortium name="The Broad Institute Genome Sequencing Center for Infectious Disease"/>
            <person name="Wu L."/>
            <person name="Ma J."/>
        </authorList>
    </citation>
    <scope>NUCLEOTIDE SEQUENCE [LARGE SCALE GENOMIC DNA]</scope>
    <source>
        <strain evidence="3">JCM 17111</strain>
    </source>
</reference>
<dbReference type="EMBL" id="BAABCY010000046">
    <property type="protein sequence ID" value="GAA3568624.1"/>
    <property type="molecule type" value="Genomic_DNA"/>
</dbReference>
<evidence type="ECO:0000256" key="1">
    <source>
        <dbReference type="SAM" id="Phobius"/>
    </source>
</evidence>
<keyword evidence="1" id="KW-0472">Membrane</keyword>
<accession>A0ABP6XL27</accession>
<protein>
    <submittedName>
        <fullName evidence="2">Uncharacterized protein</fullName>
    </submittedName>
</protein>
<keyword evidence="3" id="KW-1185">Reference proteome</keyword>
<dbReference type="Proteomes" id="UP001500954">
    <property type="component" value="Unassembled WGS sequence"/>
</dbReference>
<gene>
    <name evidence="2" type="ORF">GCM10022395_18090</name>
</gene>
<evidence type="ECO:0000313" key="2">
    <source>
        <dbReference type="EMBL" id="GAA3568624.1"/>
    </source>
</evidence>
<evidence type="ECO:0000313" key="3">
    <source>
        <dbReference type="Proteomes" id="UP001500954"/>
    </source>
</evidence>
<sequence length="74" mass="8678">MKEPILYLTKTVRFLLSIFIITDILIFIRYLLKDYGEKLIIENINKTVVIFGSITVILAIIDFILVRKYNKDAL</sequence>
<keyword evidence="1" id="KW-1133">Transmembrane helix</keyword>
<keyword evidence="1" id="KW-0812">Transmembrane</keyword>
<comment type="caution">
    <text evidence="2">The sequence shown here is derived from an EMBL/GenBank/DDBJ whole genome shotgun (WGS) entry which is preliminary data.</text>
</comment>
<feature type="transmembrane region" description="Helical" evidence="1">
    <location>
        <begin position="12"/>
        <end position="32"/>
    </location>
</feature>
<organism evidence="2 3">
    <name type="scientific">Snuella lapsa</name>
    <dbReference type="NCBI Taxonomy" id="870481"/>
    <lineage>
        <taxon>Bacteria</taxon>
        <taxon>Pseudomonadati</taxon>
        <taxon>Bacteroidota</taxon>
        <taxon>Flavobacteriia</taxon>
        <taxon>Flavobacteriales</taxon>
        <taxon>Flavobacteriaceae</taxon>
        <taxon>Snuella</taxon>
    </lineage>
</organism>
<feature type="transmembrane region" description="Helical" evidence="1">
    <location>
        <begin position="44"/>
        <end position="66"/>
    </location>
</feature>